<dbReference type="InterPro" id="IPR058532">
    <property type="entry name" value="YjbR/MT2646/Rv2570-like"/>
</dbReference>
<organism evidence="1">
    <name type="scientific">Telmatobacter sp. DSM 110680</name>
    <dbReference type="NCBI Taxonomy" id="3036704"/>
    <lineage>
        <taxon>Bacteria</taxon>
        <taxon>Pseudomonadati</taxon>
        <taxon>Acidobacteriota</taxon>
        <taxon>Terriglobia</taxon>
        <taxon>Terriglobales</taxon>
        <taxon>Acidobacteriaceae</taxon>
        <taxon>Telmatobacter</taxon>
    </lineage>
</organism>
<dbReference type="InterPro" id="IPR038056">
    <property type="entry name" value="YjbR-like_sf"/>
</dbReference>
<dbReference type="GO" id="GO:0003677">
    <property type="term" value="F:DNA binding"/>
    <property type="evidence" value="ECO:0007669"/>
    <property type="project" value="UniProtKB-KW"/>
</dbReference>
<proteinExistence type="predicted"/>
<dbReference type="SUPFAM" id="SSF142906">
    <property type="entry name" value="YjbR-like"/>
    <property type="match status" value="1"/>
</dbReference>
<dbReference type="AlphaFoldDB" id="A0AAU7DHX5"/>
<dbReference type="RefSeq" id="WP_348262579.1">
    <property type="nucleotide sequence ID" value="NZ_CP121196.1"/>
</dbReference>
<gene>
    <name evidence="1" type="ORF">P8935_22630</name>
</gene>
<protein>
    <submittedName>
        <fullName evidence="1">MmcQ/YjbR family DNA-binding protein</fullName>
    </submittedName>
</protein>
<name>A0AAU7DHX5_9BACT</name>
<sequence length="161" mass="17707">MTASDFRRIALSLEGAEEGSHMGAADFRVGGRIFATLAAERHGYGNLMLNPETQAAFLADQPDAFLPVAGTWGRNGATHIRLAVADSETLTGALRAAWRLRIEKNQNARQSAINSAKRRSAALSSNPELMLLDKRRKAEMRARLTTPQMLESVKRRYGLLD</sequence>
<dbReference type="EMBL" id="CP121196">
    <property type="protein sequence ID" value="XBH17348.1"/>
    <property type="molecule type" value="Genomic_DNA"/>
</dbReference>
<evidence type="ECO:0000313" key="1">
    <source>
        <dbReference type="EMBL" id="XBH17348.1"/>
    </source>
</evidence>
<dbReference type="Gene3D" id="3.90.1150.30">
    <property type="match status" value="1"/>
</dbReference>
<dbReference type="Pfam" id="PF04237">
    <property type="entry name" value="YjbR"/>
    <property type="match status" value="1"/>
</dbReference>
<reference evidence="1" key="1">
    <citation type="submission" date="2023-03" db="EMBL/GenBank/DDBJ databases">
        <title>Edaphobacter sp.</title>
        <authorList>
            <person name="Huber K.J."/>
            <person name="Papendorf J."/>
            <person name="Pilke C."/>
            <person name="Bunk B."/>
            <person name="Sproeer C."/>
            <person name="Pester M."/>
        </authorList>
    </citation>
    <scope>NUCLEOTIDE SEQUENCE</scope>
    <source>
        <strain evidence="1">DSM 110680</strain>
    </source>
</reference>
<accession>A0AAU7DHX5</accession>
<keyword evidence="1" id="KW-0238">DNA-binding</keyword>